<comment type="caution">
    <text evidence="7">The sequence shown here is derived from an EMBL/GenBank/DDBJ whole genome shotgun (WGS) entry which is preliminary data.</text>
</comment>
<dbReference type="Gene3D" id="3.30.450.20">
    <property type="entry name" value="PAS domain"/>
    <property type="match status" value="1"/>
</dbReference>
<evidence type="ECO:0000256" key="3">
    <source>
        <dbReference type="PROSITE-ProRule" id="PRU00169"/>
    </source>
</evidence>
<organism evidence="7 10">
    <name type="scientific">Cafeteria roenbergensis</name>
    <name type="common">Marine flagellate</name>
    <dbReference type="NCBI Taxonomy" id="33653"/>
    <lineage>
        <taxon>Eukaryota</taxon>
        <taxon>Sar</taxon>
        <taxon>Stramenopiles</taxon>
        <taxon>Bigyra</taxon>
        <taxon>Opalozoa</taxon>
        <taxon>Bicosoecida</taxon>
        <taxon>Cafeteriaceae</taxon>
        <taxon>Cafeteria</taxon>
    </lineage>
</organism>
<dbReference type="PROSITE" id="PS50110">
    <property type="entry name" value="RESPONSE_REGULATORY"/>
    <property type="match status" value="1"/>
</dbReference>
<evidence type="ECO:0000256" key="1">
    <source>
        <dbReference type="ARBA" id="ARBA00022553"/>
    </source>
</evidence>
<feature type="domain" description="Response regulatory" evidence="5">
    <location>
        <begin position="604"/>
        <end position="721"/>
    </location>
</feature>
<dbReference type="GO" id="GO:0000160">
    <property type="term" value="P:phosphorelay signal transduction system"/>
    <property type="evidence" value="ECO:0007669"/>
    <property type="project" value="UniProtKB-KW"/>
</dbReference>
<feature type="region of interest" description="Disordered" evidence="4">
    <location>
        <begin position="522"/>
        <end position="589"/>
    </location>
</feature>
<sequence>MGTCASAPATMDASTAKALAVQRSIGRLQGMALLEVDAYGRITFASEGCAEVGGVSASKLLDEELANTVHPTERSEIRGYFTSYHMAGNRIQLRYRRRVPGLTADDVTFMPLVFAGEWVNQQGADSCMLIGFERRMLTVPVEKADGSAGPVVLSATAIPPDAAPDPVAVEAAQEAAAKAKAKELASRRAVRSAYHELTNSLHAVNTVALALRDSVTAMEADAAEARSTEWRVADPLQLQQDIADLVAAGKQADVVSKDIRVLDRTDDDVGAEEPFPLFSKLSSLAESMSLLAASGEGGIMLVMGEDVPILPVMEGSALLDAVQSAIAHAMKLSGSERVLVIAGVHPDKSSRLEVEVIHRADSIGNISMADIEADLTAAAELTDVDVMSSSSGGRLSGMTGTRAQRLRLMAAVVTEVARAVDASVDMMEREGVFRFCFSVPWRAPTSEAMAQTGVADLEAKARRAHGRNAAKHTAIAVAAIKAAEAGEDPDASAPRLLFLRGVPPGFVAPAALALIHRDAKEPSLLPEPDTESREAAEAAAAAAARPGAAAAASGRAGQSKGRQQREARRRARQTQRAEKSGAPTRKFGSALVGHPEWAGLRGRHVLVVDDVAMVRRSGSRMLELLGCTCELLEDGDEIAGALRNTRRQFDAILLDIVMTRSDGGTICTELREKHKFMRPIVAMTGHTAGTDVVRYFGMGFDVVLGKPFSVDQLASKLVEGIQRRGNAQRIRRVAARIDDDSDSKELHSRAAGDGDEDDAGAGAARRPPHLEHGGQQEGSDSGDHYGVTVSGVRTRIGGRAARPGARDSGTGTPVVRRTLDEPIGHRDKGLTGKADIEDLRGDDEPVLGLQRGMTVGMSDAVGAGGGSRRTAKPASRGSRAVRSQTAVLGGSSSSRRTPIGPGVVPPGRVDSR</sequence>
<accession>A0A5A8E1R1</accession>
<keyword evidence="1 3" id="KW-0597">Phosphoprotein</keyword>
<evidence type="ECO:0000256" key="2">
    <source>
        <dbReference type="ARBA" id="ARBA00023012"/>
    </source>
</evidence>
<dbReference type="EMBL" id="VLTO01000042">
    <property type="protein sequence ID" value="KAA0172799.1"/>
    <property type="molecule type" value="Genomic_DNA"/>
</dbReference>
<evidence type="ECO:0008006" key="11">
    <source>
        <dbReference type="Google" id="ProtNLM"/>
    </source>
</evidence>
<dbReference type="Proteomes" id="UP000324907">
    <property type="component" value="Unassembled WGS sequence"/>
</dbReference>
<dbReference type="Proteomes" id="UP000322899">
    <property type="component" value="Unassembled WGS sequence"/>
</dbReference>
<keyword evidence="2" id="KW-0902">Two-component regulatory system</keyword>
<feature type="region of interest" description="Disordered" evidence="4">
    <location>
        <begin position="857"/>
        <end position="912"/>
    </location>
</feature>
<dbReference type="SUPFAM" id="SSF55785">
    <property type="entry name" value="PYP-like sensor domain (PAS domain)"/>
    <property type="match status" value="1"/>
</dbReference>
<feature type="compositionally biased region" description="Basic and acidic residues" evidence="4">
    <location>
        <begin position="735"/>
        <end position="752"/>
    </location>
</feature>
<evidence type="ECO:0000259" key="6">
    <source>
        <dbReference type="PROSITE" id="PS50112"/>
    </source>
</evidence>
<dbReference type="InterPro" id="IPR035965">
    <property type="entry name" value="PAS-like_dom_sf"/>
</dbReference>
<evidence type="ECO:0000313" key="9">
    <source>
        <dbReference type="Proteomes" id="UP000322899"/>
    </source>
</evidence>
<dbReference type="InterPro" id="IPR001789">
    <property type="entry name" value="Sig_transdc_resp-reg_receiver"/>
</dbReference>
<evidence type="ECO:0000313" key="7">
    <source>
        <dbReference type="EMBL" id="KAA0171278.1"/>
    </source>
</evidence>
<reference evidence="9 10" key="1">
    <citation type="submission" date="2019-07" db="EMBL/GenBank/DDBJ databases">
        <title>Genomes of Cafeteria roenbergensis.</title>
        <authorList>
            <person name="Fischer M.G."/>
            <person name="Hackl T."/>
            <person name="Roman M."/>
        </authorList>
    </citation>
    <scope>NUCLEOTIDE SEQUENCE [LARGE SCALE GENOMIC DNA]</scope>
    <source>
        <strain evidence="8 9">E4-10P</strain>
        <strain evidence="7 10">RCC970-E3</strain>
    </source>
</reference>
<proteinExistence type="predicted"/>
<evidence type="ECO:0000259" key="5">
    <source>
        <dbReference type="PROSITE" id="PS50110"/>
    </source>
</evidence>
<dbReference type="CDD" id="cd00130">
    <property type="entry name" value="PAS"/>
    <property type="match status" value="1"/>
</dbReference>
<evidence type="ECO:0000313" key="8">
    <source>
        <dbReference type="EMBL" id="KAA0172799.1"/>
    </source>
</evidence>
<dbReference type="EMBL" id="VLTL01000007">
    <property type="protein sequence ID" value="KAA0171278.1"/>
    <property type="molecule type" value="Genomic_DNA"/>
</dbReference>
<feature type="domain" description="PAS" evidence="6">
    <location>
        <begin position="33"/>
        <end position="78"/>
    </location>
</feature>
<gene>
    <name evidence="8" type="ORF">FNF27_05660</name>
    <name evidence="7" type="ORF">FNF28_00769</name>
</gene>
<name>A0A5A8E1R1_CAFRO</name>
<evidence type="ECO:0000313" key="10">
    <source>
        <dbReference type="Proteomes" id="UP000324907"/>
    </source>
</evidence>
<feature type="compositionally biased region" description="Low complexity" evidence="4">
    <location>
        <begin position="793"/>
        <end position="803"/>
    </location>
</feature>
<feature type="modified residue" description="4-aspartylphosphate" evidence="3">
    <location>
        <position position="655"/>
    </location>
</feature>
<dbReference type="PANTHER" id="PTHR45339">
    <property type="entry name" value="HYBRID SIGNAL TRANSDUCTION HISTIDINE KINASE J"/>
    <property type="match status" value="1"/>
</dbReference>
<evidence type="ECO:0000256" key="4">
    <source>
        <dbReference type="SAM" id="MobiDB-lite"/>
    </source>
</evidence>
<protein>
    <recommendedName>
        <fullName evidence="11">Response regulatory domain-containing protein</fullName>
    </recommendedName>
</protein>
<feature type="compositionally biased region" description="Low complexity" evidence="4">
    <location>
        <begin position="537"/>
        <end position="557"/>
    </location>
</feature>
<dbReference type="InterPro" id="IPR011006">
    <property type="entry name" value="CheY-like_superfamily"/>
</dbReference>
<dbReference type="SMART" id="SM00448">
    <property type="entry name" value="REC"/>
    <property type="match status" value="1"/>
</dbReference>
<dbReference type="OrthoDB" id="10061308at2759"/>
<feature type="compositionally biased region" description="Basic and acidic residues" evidence="4">
    <location>
        <begin position="817"/>
        <end position="832"/>
    </location>
</feature>
<dbReference type="AlphaFoldDB" id="A0A5A8E1R1"/>
<dbReference type="CDD" id="cd17546">
    <property type="entry name" value="REC_hyHK_CKI1_RcsC-like"/>
    <property type="match status" value="1"/>
</dbReference>
<feature type="region of interest" description="Disordered" evidence="4">
    <location>
        <begin position="735"/>
        <end position="832"/>
    </location>
</feature>
<dbReference type="Gene3D" id="3.40.50.2300">
    <property type="match status" value="1"/>
</dbReference>
<dbReference type="SUPFAM" id="SSF52172">
    <property type="entry name" value="CheY-like"/>
    <property type="match status" value="1"/>
</dbReference>
<dbReference type="Pfam" id="PF00072">
    <property type="entry name" value="Response_reg"/>
    <property type="match status" value="1"/>
</dbReference>
<dbReference type="InterPro" id="IPR000014">
    <property type="entry name" value="PAS"/>
</dbReference>
<dbReference type="PROSITE" id="PS50112">
    <property type="entry name" value="PAS"/>
    <property type="match status" value="1"/>
</dbReference>
<dbReference type="PANTHER" id="PTHR45339:SF1">
    <property type="entry name" value="HYBRID SIGNAL TRANSDUCTION HISTIDINE KINASE J"/>
    <property type="match status" value="1"/>
</dbReference>
<feature type="compositionally biased region" description="Low complexity" evidence="4">
    <location>
        <begin position="895"/>
        <end position="912"/>
    </location>
</feature>
<feature type="compositionally biased region" description="Polar residues" evidence="4">
    <location>
        <begin position="881"/>
        <end position="894"/>
    </location>
</feature>